<keyword evidence="1" id="KW-0732">Signal</keyword>
<feature type="domain" description="WxL" evidence="2">
    <location>
        <begin position="28"/>
        <end position="238"/>
    </location>
</feature>
<proteinExistence type="predicted"/>
<evidence type="ECO:0000259" key="2">
    <source>
        <dbReference type="Pfam" id="PF13731"/>
    </source>
</evidence>
<dbReference type="Proteomes" id="UP000050920">
    <property type="component" value="Unassembled WGS sequence"/>
</dbReference>
<feature type="chain" id="PRO_5039690564" description="WxL domain-containing protein" evidence="1">
    <location>
        <begin position="24"/>
        <end position="240"/>
    </location>
</feature>
<reference evidence="3 4" key="1">
    <citation type="journal article" date="2015" name="Genome Announc.">
        <title>Expanding the biotechnology potential of lactobacilli through comparative genomics of 213 strains and associated genera.</title>
        <authorList>
            <person name="Sun Z."/>
            <person name="Harris H.M."/>
            <person name="McCann A."/>
            <person name="Guo C."/>
            <person name="Argimon S."/>
            <person name="Zhang W."/>
            <person name="Yang X."/>
            <person name="Jeffery I.B."/>
            <person name="Cooney J.C."/>
            <person name="Kagawa T.F."/>
            <person name="Liu W."/>
            <person name="Song Y."/>
            <person name="Salvetti E."/>
            <person name="Wrobel A."/>
            <person name="Rasinkangas P."/>
            <person name="Parkhill J."/>
            <person name="Rea M.C."/>
            <person name="O'Sullivan O."/>
            <person name="Ritari J."/>
            <person name="Douillard F.P."/>
            <person name="Paul Ross R."/>
            <person name="Yang R."/>
            <person name="Briner A.E."/>
            <person name="Felis G.E."/>
            <person name="de Vos W.M."/>
            <person name="Barrangou R."/>
            <person name="Klaenhammer T.R."/>
            <person name="Caufield P.W."/>
            <person name="Cui Y."/>
            <person name="Zhang H."/>
            <person name="O'Toole P.W."/>
        </authorList>
    </citation>
    <scope>NUCLEOTIDE SEQUENCE [LARGE SCALE GENOMIC DNA]</scope>
    <source>
        <strain evidence="3 4">DSM 21115</strain>
    </source>
</reference>
<comment type="caution">
    <text evidence="3">The sequence shown here is derived from an EMBL/GenBank/DDBJ whole genome shotgun (WGS) entry which is preliminary data.</text>
</comment>
<sequence>MKKWRWSWLSLIVFGIAISPALAVEAVDQTGETTTKFELTPNTGAVSLVNPDNPQTIAATDDLPINNSLVPSASGLTLAYITSTLDFGQQTVSIVDDNHYSPSLPQSALWHDKFVIEIADGRGTQVGWQLNISGAPFQTTNSDENGNHLIANNVTLSIPAGIVKSSSEKSASISSKNVEVPLDGTSTSKPLLTAPKGTGMGMTTVQIDPNQIKLNIPANSVKPGAYQTGLNWTLAAVPQN</sequence>
<evidence type="ECO:0000313" key="3">
    <source>
        <dbReference type="EMBL" id="KRO29607.1"/>
    </source>
</evidence>
<dbReference type="InterPro" id="IPR027994">
    <property type="entry name" value="WxL_dom"/>
</dbReference>
<evidence type="ECO:0000256" key="1">
    <source>
        <dbReference type="SAM" id="SignalP"/>
    </source>
</evidence>
<evidence type="ECO:0000313" key="4">
    <source>
        <dbReference type="Proteomes" id="UP000050920"/>
    </source>
</evidence>
<organism evidence="3 4">
    <name type="scientific">Lactiplantibacillus fabifermentans DSM 21115</name>
    <dbReference type="NCBI Taxonomy" id="1413187"/>
    <lineage>
        <taxon>Bacteria</taxon>
        <taxon>Bacillati</taxon>
        <taxon>Bacillota</taxon>
        <taxon>Bacilli</taxon>
        <taxon>Lactobacillales</taxon>
        <taxon>Lactobacillaceae</taxon>
        <taxon>Lactiplantibacillus</taxon>
    </lineage>
</organism>
<gene>
    <name evidence="3" type="ORF">DY78_GL000002</name>
</gene>
<protein>
    <recommendedName>
        <fullName evidence="2">WxL domain-containing protein</fullName>
    </recommendedName>
</protein>
<dbReference type="EMBL" id="AYGX02000001">
    <property type="protein sequence ID" value="KRO29607.1"/>
    <property type="molecule type" value="Genomic_DNA"/>
</dbReference>
<dbReference type="Pfam" id="PF13731">
    <property type="entry name" value="WxL"/>
    <property type="match status" value="1"/>
</dbReference>
<accession>A0A0R2NV44</accession>
<dbReference type="AlphaFoldDB" id="A0A0R2NV44"/>
<name>A0A0R2NV44_9LACO</name>
<keyword evidence="4" id="KW-1185">Reference proteome</keyword>
<feature type="signal peptide" evidence="1">
    <location>
        <begin position="1"/>
        <end position="23"/>
    </location>
</feature>
<dbReference type="RefSeq" id="WP_024626293.1">
    <property type="nucleotide sequence ID" value="NZ_AYGX02000001.1"/>
</dbReference>